<dbReference type="EMBL" id="BKCJ010097533">
    <property type="protein sequence ID" value="GEX24954.1"/>
    <property type="molecule type" value="Genomic_DNA"/>
</dbReference>
<protein>
    <submittedName>
        <fullName evidence="1">DUF4219 domain-containing protein/UBN2 domain-containing protein</fullName>
    </submittedName>
</protein>
<dbReference type="CDD" id="cd00303">
    <property type="entry name" value="retropepsin_like"/>
    <property type="match status" value="1"/>
</dbReference>
<evidence type="ECO:0000313" key="1">
    <source>
        <dbReference type="EMBL" id="GEX24954.1"/>
    </source>
</evidence>
<name>A0A699H751_TANCI</name>
<dbReference type="PANTHER" id="PTHR33067:SF9">
    <property type="entry name" value="RNA-DIRECTED DNA POLYMERASE"/>
    <property type="match status" value="1"/>
</dbReference>
<gene>
    <name evidence="1" type="ORF">Tci_296929</name>
</gene>
<proteinExistence type="predicted"/>
<reference evidence="1" key="1">
    <citation type="journal article" date="2019" name="Sci. Rep.">
        <title>Draft genome of Tanacetum cinerariifolium, the natural source of mosquito coil.</title>
        <authorList>
            <person name="Yamashiro T."/>
            <person name="Shiraishi A."/>
            <person name="Satake H."/>
            <person name="Nakayama K."/>
        </authorList>
    </citation>
    <scope>NUCLEOTIDE SEQUENCE</scope>
</reference>
<dbReference type="Gene3D" id="2.40.70.10">
    <property type="entry name" value="Acid Proteases"/>
    <property type="match status" value="1"/>
</dbReference>
<accession>A0A699H751</accession>
<dbReference type="InterPro" id="IPR021109">
    <property type="entry name" value="Peptidase_aspartic_dom_sf"/>
</dbReference>
<comment type="caution">
    <text evidence="1">The sequence shown here is derived from an EMBL/GenBank/DDBJ whole genome shotgun (WGS) entry which is preliminary data.</text>
</comment>
<dbReference type="PANTHER" id="PTHR33067">
    <property type="entry name" value="RNA-DIRECTED DNA POLYMERASE-RELATED"/>
    <property type="match status" value="1"/>
</dbReference>
<dbReference type="AlphaFoldDB" id="A0A699H751"/>
<sequence>MMYIETPYEKLKDTEKRQLGKNNEAKLTIYNALPLKEYERVSMCKTAKEFAVSDEETIDSGFTRFIAIVTSLISLDKDYSNTNNVRKFLQVIPLRWRSKVTTIEEAKELAKLPLEELIGNLKVYEMVLRNDGVISMSTKEKVKSLALKAKVTRGQTSNESVCQDGSDEDEDEEEDFNSIVKNLWKSKGVRSSRRERNYYGYGNKNHFVDDCQKVKEKKAFIGVAWSDSDNGDQIKKYATCLMAIGSEKIKDPETMMYIETPYEKLKDNKKRQLGKYNEAKLTLYNALPCKEYEQVFMCKTAKKVWHTLIVTHQGNSQVKDYKIDLLTQQYKKFLISDEETIDSTWFIVIVTSLISLDKDYSNNNHVQMFLRSLPLRWWPKVTAIEEAKDLAKLPLDEIIGNLKVHEMVLRNDGVISKSTKEKVKSLALKAKVTMGQTSNDSVCQDGSNEDDEEEEEFNSIMKNLWTLFKKSNMFERENGFGNGGDRTKELFTPFENLERVFRSKIRLFETPGLVESSSLEFGLFFDIEERSEEEAIEIITETMEQYMSNTRRNYSDSIHEDAKEHIEKVLEIIDLFYIPEIGQMSKVLQERGFESLPSSTETNPRDHVKSISTTKADLNEIRHIGASVSVMPFSTYTNLGLGDLAHTRLTIELANKTIKHPRGIAENVLVRIGKFIFPVDFIILDIPKDDDVPLILGRPFLSTTHAKIDVFKRKFTPRVGEYKIVFKSIKLATSIIRRVYMLKEGTNLDSKTKLIGEAINESFDPHYGSYIELNDLDVPLEPRMDQDSNFEPTLDENIIVNEPTFKSCYKMNFSCMIGYKHGIADFPLTFPLI</sequence>
<dbReference type="Pfam" id="PF14223">
    <property type="entry name" value="Retrotran_gag_2"/>
    <property type="match status" value="1"/>
</dbReference>
<organism evidence="1">
    <name type="scientific">Tanacetum cinerariifolium</name>
    <name type="common">Dalmatian daisy</name>
    <name type="synonym">Chrysanthemum cinerariifolium</name>
    <dbReference type="NCBI Taxonomy" id="118510"/>
    <lineage>
        <taxon>Eukaryota</taxon>
        <taxon>Viridiplantae</taxon>
        <taxon>Streptophyta</taxon>
        <taxon>Embryophyta</taxon>
        <taxon>Tracheophyta</taxon>
        <taxon>Spermatophyta</taxon>
        <taxon>Magnoliopsida</taxon>
        <taxon>eudicotyledons</taxon>
        <taxon>Gunneridae</taxon>
        <taxon>Pentapetalae</taxon>
        <taxon>asterids</taxon>
        <taxon>campanulids</taxon>
        <taxon>Asterales</taxon>
        <taxon>Asteraceae</taxon>
        <taxon>Asteroideae</taxon>
        <taxon>Anthemideae</taxon>
        <taxon>Anthemidinae</taxon>
        <taxon>Tanacetum</taxon>
    </lineage>
</organism>